<dbReference type="RefSeq" id="WP_191191208.1">
    <property type="nucleotide sequence ID" value="NZ_JACWMY010000013.1"/>
</dbReference>
<proteinExistence type="predicted"/>
<dbReference type="Proteomes" id="UP000606600">
    <property type="component" value="Unassembled WGS sequence"/>
</dbReference>
<evidence type="ECO:0000313" key="3">
    <source>
        <dbReference type="Proteomes" id="UP000606600"/>
    </source>
</evidence>
<gene>
    <name evidence="2" type="ORF">IDJ77_22330</name>
</gene>
<feature type="chain" id="PRO_5045596847" evidence="1">
    <location>
        <begin position="25"/>
        <end position="126"/>
    </location>
</feature>
<dbReference type="EMBL" id="JACWMY010000013">
    <property type="protein sequence ID" value="MBD1366568.1"/>
    <property type="molecule type" value="Genomic_DNA"/>
</dbReference>
<evidence type="ECO:0000256" key="1">
    <source>
        <dbReference type="SAM" id="SignalP"/>
    </source>
</evidence>
<reference evidence="2 3" key="1">
    <citation type="submission" date="2020-09" db="EMBL/GenBank/DDBJ databases">
        <title>Novel species of Mucilaginibacter isolated from a glacier on the Tibetan Plateau.</title>
        <authorList>
            <person name="Liu Q."/>
            <person name="Xin Y.-H."/>
        </authorList>
    </citation>
    <scope>NUCLEOTIDE SEQUENCE [LARGE SCALE GENOMIC DNA]</scope>
    <source>
        <strain evidence="2 3">ZT4R22</strain>
    </source>
</reference>
<name>A0ABR7WWA8_9SPHI</name>
<sequence>MKEQFKSSAFILLAVAALSFNACKSGLSSGDIAGTYVNDAQSEASIAHDTLVVEKAGDDNYLLHRKTGFRLVVNGKPGKYLYETEEWTAVADPKTGVLTESRKGKVIKFPDSHSMTVGKRLYRRLN</sequence>
<comment type="caution">
    <text evidence="2">The sequence shown here is derived from an EMBL/GenBank/DDBJ whole genome shotgun (WGS) entry which is preliminary data.</text>
</comment>
<keyword evidence="1" id="KW-0732">Signal</keyword>
<organism evidence="2 3">
    <name type="scientific">Mucilaginibacter pankratovii</name>
    <dbReference type="NCBI Taxonomy" id="2772110"/>
    <lineage>
        <taxon>Bacteria</taxon>
        <taxon>Pseudomonadati</taxon>
        <taxon>Bacteroidota</taxon>
        <taxon>Sphingobacteriia</taxon>
        <taxon>Sphingobacteriales</taxon>
        <taxon>Sphingobacteriaceae</taxon>
        <taxon>Mucilaginibacter</taxon>
    </lineage>
</organism>
<accession>A0ABR7WWA8</accession>
<feature type="signal peptide" evidence="1">
    <location>
        <begin position="1"/>
        <end position="24"/>
    </location>
</feature>
<evidence type="ECO:0000313" key="2">
    <source>
        <dbReference type="EMBL" id="MBD1366568.1"/>
    </source>
</evidence>
<keyword evidence="3" id="KW-1185">Reference proteome</keyword>
<protein>
    <submittedName>
        <fullName evidence="2">Uncharacterized protein</fullName>
    </submittedName>
</protein>